<evidence type="ECO:0000256" key="14">
    <source>
        <dbReference type="ARBA" id="ARBA00049296"/>
    </source>
</evidence>
<comment type="catalytic activity">
    <reaction evidence="14">
        <text>13-(9Z-octadecenoyloxy)-octadecanoate + H2O = 13-hydroxy-octadecanoate + (9Z)-octadecenoate + H(+)</text>
        <dbReference type="Rhea" id="RHEA:52064"/>
        <dbReference type="ChEBI" id="CHEBI:15377"/>
        <dbReference type="ChEBI" id="CHEBI:15378"/>
        <dbReference type="ChEBI" id="CHEBI:30823"/>
        <dbReference type="ChEBI" id="CHEBI:136303"/>
        <dbReference type="ChEBI" id="CHEBI:136304"/>
    </reaction>
    <physiologicalReaction direction="left-to-right" evidence="14">
        <dbReference type="Rhea" id="RHEA:52065"/>
    </physiologicalReaction>
</comment>
<comment type="catalytic activity">
    <reaction evidence="1">
        <text>9-(9Z-hexadecenoyloxy)-octadecanoate + H2O = (9Z)-hexadecenoate + 9-hydroxy-octadecanoate + H(+)</text>
        <dbReference type="Rhea" id="RHEA:52068"/>
        <dbReference type="ChEBI" id="CHEBI:15377"/>
        <dbReference type="ChEBI" id="CHEBI:15378"/>
        <dbReference type="ChEBI" id="CHEBI:32372"/>
        <dbReference type="ChEBI" id="CHEBI:136286"/>
        <dbReference type="ChEBI" id="CHEBI:136309"/>
    </reaction>
    <physiologicalReaction direction="left-to-right" evidence="1">
        <dbReference type="Rhea" id="RHEA:52069"/>
    </physiologicalReaction>
</comment>
<feature type="transmembrane region" description="Helical" evidence="18">
    <location>
        <begin position="190"/>
        <end position="207"/>
    </location>
</feature>
<evidence type="ECO:0008006" key="21">
    <source>
        <dbReference type="Google" id="ProtNLM"/>
    </source>
</evidence>
<dbReference type="EMBL" id="OW152835">
    <property type="protein sequence ID" value="CAH2056631.1"/>
    <property type="molecule type" value="Genomic_DNA"/>
</dbReference>
<evidence type="ECO:0000256" key="5">
    <source>
        <dbReference type="ARBA" id="ARBA00022989"/>
    </source>
</evidence>
<evidence type="ECO:0000256" key="13">
    <source>
        <dbReference type="ARBA" id="ARBA00049221"/>
    </source>
</evidence>
<evidence type="ECO:0000256" key="16">
    <source>
        <dbReference type="ARBA" id="ARBA00049428"/>
    </source>
</evidence>
<keyword evidence="4 18" id="KW-0812">Transmembrane</keyword>
<evidence type="ECO:0000256" key="7">
    <source>
        <dbReference type="ARBA" id="ARBA00047368"/>
    </source>
</evidence>
<dbReference type="Pfam" id="PF04750">
    <property type="entry name" value="Far-17a_AIG1"/>
    <property type="match status" value="2"/>
</dbReference>
<dbReference type="PANTHER" id="PTHR10989">
    <property type="entry name" value="ANDROGEN-INDUCED PROTEIN 1-RELATED"/>
    <property type="match status" value="1"/>
</dbReference>
<feature type="non-terminal residue" evidence="19">
    <location>
        <position position="416"/>
    </location>
</feature>
<accession>A0ABN8IKB6</accession>
<comment type="catalytic activity">
    <reaction evidence="8">
        <text>13-octadecanoyloxy-octadecanoate + H2O = 13-hydroxy-octadecanoate + octadecanoate + H(+)</text>
        <dbReference type="Rhea" id="RHEA:52084"/>
        <dbReference type="ChEBI" id="CHEBI:15377"/>
        <dbReference type="ChEBI" id="CHEBI:15378"/>
        <dbReference type="ChEBI" id="CHEBI:25629"/>
        <dbReference type="ChEBI" id="CHEBI:136304"/>
        <dbReference type="ChEBI" id="CHEBI:136335"/>
    </reaction>
    <physiologicalReaction direction="left-to-right" evidence="8">
        <dbReference type="Rhea" id="RHEA:52085"/>
    </physiologicalReaction>
</comment>
<sequence>MEELWKDSNILYNILCFLITENEKLFDRSDSRLYWKTVFHAFSIVHHVYISLFSLNLELENHPHVEVQALYTFRAAYLTGWNFAFQTLFLTLSLANDVLEWFDKHENHLAERLRYWRDVIFSGLVVPFTLFVSSMFWCVYAVDRELVFPKAYDNVVPWWFNHCVHTNISVVVLVETLLQARRRPRDFKKEISLVIIVDIAYAIVQAPRLALDITALYLRQGSKGWSILTQMASLFQFVSSMFWCVYAVDRELVFPKAYDNVVPWWFNHCVHTNISVVVLVETLLQARRRPRDFKKEISLVIIVDIAYAIVYYGIYAWTGRWLYQIFGIMNWWQVCLYQVLIWLSSFVFYCVQFPVNRLVHGEAEEAEEADAAGPGHVAEEVLTKEGPLEADKAPLPPKSWSLKYRTGRGQFENSHL</sequence>
<comment type="catalytic activity">
    <reaction evidence="13">
        <text>9-octadecanoyloxy-octadecanoate + H2O = 9-hydroxy-octadecanoate + octadecanoate + H(+)</text>
        <dbReference type="Rhea" id="RHEA:52096"/>
        <dbReference type="ChEBI" id="CHEBI:15377"/>
        <dbReference type="ChEBI" id="CHEBI:15378"/>
        <dbReference type="ChEBI" id="CHEBI:25629"/>
        <dbReference type="ChEBI" id="CHEBI:136286"/>
        <dbReference type="ChEBI" id="CHEBI:136373"/>
    </reaction>
    <physiologicalReaction direction="left-to-right" evidence="13">
        <dbReference type="Rhea" id="RHEA:52097"/>
    </physiologicalReaction>
</comment>
<feature type="region of interest" description="Disordered" evidence="17">
    <location>
        <begin position="384"/>
        <end position="416"/>
    </location>
</feature>
<evidence type="ECO:0000256" key="18">
    <source>
        <dbReference type="SAM" id="Phobius"/>
    </source>
</evidence>
<evidence type="ECO:0000256" key="8">
    <source>
        <dbReference type="ARBA" id="ARBA00047427"/>
    </source>
</evidence>
<name>A0ABN8IKB6_9NEOP</name>
<comment type="similarity">
    <text evidence="3">Belongs to the AIG1 family.</text>
</comment>
<comment type="catalytic activity">
    <reaction evidence="15">
        <text>13-(9Z-hexadecenoyloxy)-octadecanoate + H2O = 13-hydroxy-octadecanoate + (9Z)-hexadecenoate + H(+)</text>
        <dbReference type="Rhea" id="RHEA:52076"/>
        <dbReference type="ChEBI" id="CHEBI:15377"/>
        <dbReference type="ChEBI" id="CHEBI:15378"/>
        <dbReference type="ChEBI" id="CHEBI:32372"/>
        <dbReference type="ChEBI" id="CHEBI:136304"/>
        <dbReference type="ChEBI" id="CHEBI:136315"/>
    </reaction>
    <physiologicalReaction direction="left-to-right" evidence="15">
        <dbReference type="Rhea" id="RHEA:52077"/>
    </physiologicalReaction>
</comment>
<reference evidence="19" key="1">
    <citation type="submission" date="2022-03" db="EMBL/GenBank/DDBJ databases">
        <authorList>
            <person name="Martin H S."/>
        </authorList>
    </citation>
    <scope>NUCLEOTIDE SEQUENCE</scope>
</reference>
<comment type="subcellular location">
    <subcellularLocation>
        <location evidence="2">Endomembrane system</location>
        <topology evidence="2">Multi-pass membrane protein</topology>
    </subcellularLocation>
</comment>
<comment type="catalytic activity">
    <reaction evidence="12">
        <text>9-(9Z-octadecenoyloxy)-octadecanoate + H2O = 9-hydroxy-octadecanoate + (9Z)-octadecenoate + H(+)</text>
        <dbReference type="Rhea" id="RHEA:52048"/>
        <dbReference type="ChEBI" id="CHEBI:15377"/>
        <dbReference type="ChEBI" id="CHEBI:15378"/>
        <dbReference type="ChEBI" id="CHEBI:30823"/>
        <dbReference type="ChEBI" id="CHEBI:136282"/>
        <dbReference type="ChEBI" id="CHEBI:136286"/>
    </reaction>
    <physiologicalReaction direction="left-to-right" evidence="12">
        <dbReference type="Rhea" id="RHEA:52049"/>
    </physiologicalReaction>
</comment>
<evidence type="ECO:0000256" key="17">
    <source>
        <dbReference type="SAM" id="MobiDB-lite"/>
    </source>
</evidence>
<evidence type="ECO:0000313" key="20">
    <source>
        <dbReference type="Proteomes" id="UP000837857"/>
    </source>
</evidence>
<comment type="catalytic activity">
    <reaction evidence="7">
        <text>12-hexadecanoyloxy-octadecanoate + H2O = 12-hydroxyoctadecanoate + hexadecanoate + H(+)</text>
        <dbReference type="Rhea" id="RHEA:52056"/>
        <dbReference type="ChEBI" id="CHEBI:7896"/>
        <dbReference type="ChEBI" id="CHEBI:15377"/>
        <dbReference type="ChEBI" id="CHEBI:15378"/>
        <dbReference type="ChEBI" id="CHEBI:83677"/>
        <dbReference type="ChEBI" id="CHEBI:84201"/>
    </reaction>
    <physiologicalReaction direction="left-to-right" evidence="7">
        <dbReference type="Rhea" id="RHEA:52057"/>
    </physiologicalReaction>
</comment>
<organism evidence="19 20">
    <name type="scientific">Iphiclides podalirius</name>
    <name type="common">scarce swallowtail</name>
    <dbReference type="NCBI Taxonomy" id="110791"/>
    <lineage>
        <taxon>Eukaryota</taxon>
        <taxon>Metazoa</taxon>
        <taxon>Ecdysozoa</taxon>
        <taxon>Arthropoda</taxon>
        <taxon>Hexapoda</taxon>
        <taxon>Insecta</taxon>
        <taxon>Pterygota</taxon>
        <taxon>Neoptera</taxon>
        <taxon>Endopterygota</taxon>
        <taxon>Lepidoptera</taxon>
        <taxon>Glossata</taxon>
        <taxon>Ditrysia</taxon>
        <taxon>Papilionoidea</taxon>
        <taxon>Papilionidae</taxon>
        <taxon>Papilioninae</taxon>
        <taxon>Iphiclides</taxon>
    </lineage>
</organism>
<comment type="catalytic activity">
    <reaction evidence="11">
        <text>12-(9Z-octadecenoyloxy)-octadecanoate + H2O = 12-hydroxyoctadecanoate + (9Z)-octadecenoate + H(+)</text>
        <dbReference type="Rhea" id="RHEA:52060"/>
        <dbReference type="ChEBI" id="CHEBI:15377"/>
        <dbReference type="ChEBI" id="CHEBI:15378"/>
        <dbReference type="ChEBI" id="CHEBI:30823"/>
        <dbReference type="ChEBI" id="CHEBI:84201"/>
        <dbReference type="ChEBI" id="CHEBI:136302"/>
    </reaction>
    <physiologicalReaction direction="left-to-right" evidence="11">
        <dbReference type="Rhea" id="RHEA:52061"/>
    </physiologicalReaction>
</comment>
<evidence type="ECO:0000256" key="4">
    <source>
        <dbReference type="ARBA" id="ARBA00022692"/>
    </source>
</evidence>
<protein>
    <recommendedName>
        <fullName evidence="21">Androgen-dependent TFPI-regulating protein</fullName>
    </recommendedName>
</protein>
<evidence type="ECO:0000256" key="6">
    <source>
        <dbReference type="ARBA" id="ARBA00023136"/>
    </source>
</evidence>
<gene>
    <name evidence="19" type="ORF">IPOD504_LOCUS9803</name>
</gene>
<comment type="catalytic activity">
    <reaction evidence="16">
        <text>12-(9Z-hexadecenoyloxy)-octadecanoate + H2O = 12-hydroxyoctadecanoate + (9Z)-hexadecenoate + H(+)</text>
        <dbReference type="Rhea" id="RHEA:52072"/>
        <dbReference type="ChEBI" id="CHEBI:15377"/>
        <dbReference type="ChEBI" id="CHEBI:15378"/>
        <dbReference type="ChEBI" id="CHEBI:32372"/>
        <dbReference type="ChEBI" id="CHEBI:84201"/>
        <dbReference type="ChEBI" id="CHEBI:136312"/>
    </reaction>
    <physiologicalReaction direction="left-to-right" evidence="16">
        <dbReference type="Rhea" id="RHEA:52073"/>
    </physiologicalReaction>
</comment>
<proteinExistence type="inferred from homology"/>
<keyword evidence="6 18" id="KW-0472">Membrane</keyword>
<feature type="transmembrane region" description="Helical" evidence="18">
    <location>
        <begin position="119"/>
        <end position="142"/>
    </location>
</feature>
<feature type="transmembrane region" description="Helical" evidence="18">
    <location>
        <begin position="297"/>
        <end position="318"/>
    </location>
</feature>
<evidence type="ECO:0000256" key="1">
    <source>
        <dbReference type="ARBA" id="ARBA00000923"/>
    </source>
</evidence>
<evidence type="ECO:0000256" key="3">
    <source>
        <dbReference type="ARBA" id="ARBA00009300"/>
    </source>
</evidence>
<dbReference type="Proteomes" id="UP000837857">
    <property type="component" value="Chromosome 23"/>
</dbReference>
<evidence type="ECO:0000256" key="10">
    <source>
        <dbReference type="ARBA" id="ARBA00048680"/>
    </source>
</evidence>
<evidence type="ECO:0000256" key="9">
    <source>
        <dbReference type="ARBA" id="ARBA00047863"/>
    </source>
</evidence>
<dbReference type="InterPro" id="IPR006838">
    <property type="entry name" value="ADTRP_AIG1"/>
</dbReference>
<feature type="transmembrane region" description="Helical" evidence="18">
    <location>
        <begin position="227"/>
        <end position="248"/>
    </location>
</feature>
<evidence type="ECO:0000256" key="12">
    <source>
        <dbReference type="ARBA" id="ARBA00048800"/>
    </source>
</evidence>
<feature type="transmembrane region" description="Helical" evidence="18">
    <location>
        <begin position="330"/>
        <end position="351"/>
    </location>
</feature>
<evidence type="ECO:0000313" key="19">
    <source>
        <dbReference type="EMBL" id="CAH2056631.1"/>
    </source>
</evidence>
<comment type="catalytic activity">
    <reaction evidence="9">
        <text>9-hexadecanoyloxy-octadecanoate + H2O = 9-hydroxy-octadecanoate + hexadecanoate + H(+)</text>
        <dbReference type="Rhea" id="RHEA:52052"/>
        <dbReference type="ChEBI" id="CHEBI:7896"/>
        <dbReference type="ChEBI" id="CHEBI:15377"/>
        <dbReference type="ChEBI" id="CHEBI:15378"/>
        <dbReference type="ChEBI" id="CHEBI:83670"/>
        <dbReference type="ChEBI" id="CHEBI:136286"/>
    </reaction>
    <physiologicalReaction direction="left-to-right" evidence="9">
        <dbReference type="Rhea" id="RHEA:52053"/>
    </physiologicalReaction>
</comment>
<keyword evidence="5 18" id="KW-1133">Transmembrane helix</keyword>
<evidence type="ECO:0000256" key="15">
    <source>
        <dbReference type="ARBA" id="ARBA00049322"/>
    </source>
</evidence>
<evidence type="ECO:0000256" key="11">
    <source>
        <dbReference type="ARBA" id="ARBA00048701"/>
    </source>
</evidence>
<dbReference type="PANTHER" id="PTHR10989:SF16">
    <property type="entry name" value="AT02829P-RELATED"/>
    <property type="match status" value="1"/>
</dbReference>
<feature type="transmembrane region" description="Helical" evidence="18">
    <location>
        <begin position="158"/>
        <end position="178"/>
    </location>
</feature>
<comment type="catalytic activity">
    <reaction evidence="10">
        <text>12-octadecanoyloxy-octadecanoate + H2O = 12-hydroxyoctadecanoate + octadecanoate + H(+)</text>
        <dbReference type="Rhea" id="RHEA:52080"/>
        <dbReference type="ChEBI" id="CHEBI:15377"/>
        <dbReference type="ChEBI" id="CHEBI:15378"/>
        <dbReference type="ChEBI" id="CHEBI:25629"/>
        <dbReference type="ChEBI" id="CHEBI:84201"/>
        <dbReference type="ChEBI" id="CHEBI:136330"/>
    </reaction>
    <physiologicalReaction direction="left-to-right" evidence="10">
        <dbReference type="Rhea" id="RHEA:52081"/>
    </physiologicalReaction>
</comment>
<keyword evidence="20" id="KW-1185">Reference proteome</keyword>
<evidence type="ECO:0000256" key="2">
    <source>
        <dbReference type="ARBA" id="ARBA00004127"/>
    </source>
</evidence>